<accession>A0A1I2CBU1</accession>
<dbReference type="InterPro" id="IPR002725">
    <property type="entry name" value="YgjP-like_metallopeptidase"/>
</dbReference>
<feature type="compositionally biased region" description="Low complexity" evidence="1">
    <location>
        <begin position="48"/>
        <end position="63"/>
    </location>
</feature>
<dbReference type="PANTHER" id="PTHR30399:SF1">
    <property type="entry name" value="UTP PYROPHOSPHATASE"/>
    <property type="match status" value="1"/>
</dbReference>
<keyword evidence="4" id="KW-1185">Reference proteome</keyword>
<evidence type="ECO:0000313" key="4">
    <source>
        <dbReference type="Proteomes" id="UP000198589"/>
    </source>
</evidence>
<dbReference type="Proteomes" id="UP000198589">
    <property type="component" value="Unassembled WGS sequence"/>
</dbReference>
<reference evidence="4" key="1">
    <citation type="submission" date="2016-10" db="EMBL/GenBank/DDBJ databases">
        <authorList>
            <person name="Varghese N."/>
            <person name="Submissions S."/>
        </authorList>
    </citation>
    <scope>NUCLEOTIDE SEQUENCE [LARGE SCALE GENOMIC DNA]</scope>
    <source>
        <strain evidence="4">DSM 46838</strain>
    </source>
</reference>
<organism evidence="3 4">
    <name type="scientific">Blastococcus tunisiensis</name>
    <dbReference type="NCBI Taxonomy" id="1798228"/>
    <lineage>
        <taxon>Bacteria</taxon>
        <taxon>Bacillati</taxon>
        <taxon>Actinomycetota</taxon>
        <taxon>Actinomycetes</taxon>
        <taxon>Geodermatophilales</taxon>
        <taxon>Geodermatophilaceae</taxon>
        <taxon>Blastococcus</taxon>
    </lineage>
</organism>
<dbReference type="Pfam" id="PF01863">
    <property type="entry name" value="YgjP-like"/>
    <property type="match status" value="1"/>
</dbReference>
<evidence type="ECO:0000256" key="1">
    <source>
        <dbReference type="SAM" id="MobiDB-lite"/>
    </source>
</evidence>
<gene>
    <name evidence="3" type="ORF">SAMN05216574_10522</name>
</gene>
<feature type="region of interest" description="Disordered" evidence="1">
    <location>
        <begin position="1"/>
        <end position="63"/>
    </location>
</feature>
<feature type="compositionally biased region" description="Low complexity" evidence="1">
    <location>
        <begin position="29"/>
        <end position="40"/>
    </location>
</feature>
<dbReference type="STRING" id="1798228.SAMN05216574_10522"/>
<protein>
    <recommendedName>
        <fullName evidence="2">YgjP-like metallopeptidase domain-containing protein</fullName>
    </recommendedName>
</protein>
<dbReference type="AlphaFoldDB" id="A0A1I2CBU1"/>
<feature type="domain" description="YgjP-like metallopeptidase" evidence="2">
    <location>
        <begin position="155"/>
        <end position="216"/>
    </location>
</feature>
<dbReference type="EMBL" id="FOND01000005">
    <property type="protein sequence ID" value="SFE65786.1"/>
    <property type="molecule type" value="Genomic_DNA"/>
</dbReference>
<dbReference type="Gene3D" id="3.30.2010.10">
    <property type="entry name" value="Metalloproteases ('zincins'), catalytic domain"/>
    <property type="match status" value="1"/>
</dbReference>
<dbReference type="CDD" id="cd07344">
    <property type="entry name" value="M48_yhfN_like"/>
    <property type="match status" value="1"/>
</dbReference>
<name>A0A1I2CBU1_9ACTN</name>
<proteinExistence type="predicted"/>
<dbReference type="PANTHER" id="PTHR30399">
    <property type="entry name" value="UNCHARACTERIZED PROTEIN YGJP"/>
    <property type="match status" value="1"/>
</dbReference>
<evidence type="ECO:0000313" key="3">
    <source>
        <dbReference type="EMBL" id="SFE65786.1"/>
    </source>
</evidence>
<dbReference type="InterPro" id="IPR053136">
    <property type="entry name" value="UTP_pyrophosphatase-like"/>
</dbReference>
<evidence type="ECO:0000259" key="2">
    <source>
        <dbReference type="Pfam" id="PF01863"/>
    </source>
</evidence>
<sequence>MHRVPYGASVPGWTPDAPACPDARGPSLAARPGERAVPAARARRGAEDAAPADGGLPDLAGGPAALGAVEVRRSARRRRTVTAYREKGRTVVLIPAAFSPAEERRWVAQMVAKLQTREERRRRSLGGDDELMARARALSAAHLDGLAEPTSVRWVDNQNRRWGSCTPADGSIRLSSRLRAMPEYVVDYVLVHELVHLLEPGHDERFWAHVARYPRAERARGFLEGVEQAASGADGAEPDPAADLVD</sequence>